<keyword evidence="2" id="KW-1133">Transmembrane helix</keyword>
<keyword evidence="2" id="KW-0812">Transmembrane</keyword>
<feature type="transmembrane region" description="Helical" evidence="2">
    <location>
        <begin position="106"/>
        <end position="127"/>
    </location>
</feature>
<proteinExistence type="predicted"/>
<feature type="transmembrane region" description="Helical" evidence="2">
    <location>
        <begin position="79"/>
        <end position="100"/>
    </location>
</feature>
<accession>A0AAU7DWR4</accession>
<evidence type="ECO:0000313" key="3">
    <source>
        <dbReference type="EMBL" id="XBH22597.1"/>
    </source>
</evidence>
<gene>
    <name evidence="3" type="ORF">V5R04_05080</name>
</gene>
<feature type="region of interest" description="Disordered" evidence="1">
    <location>
        <begin position="198"/>
        <end position="227"/>
    </location>
</feature>
<protein>
    <submittedName>
        <fullName evidence="3">Uncharacterized protein</fullName>
    </submittedName>
</protein>
<evidence type="ECO:0000256" key="1">
    <source>
        <dbReference type="SAM" id="MobiDB-lite"/>
    </source>
</evidence>
<reference evidence="3" key="1">
    <citation type="submission" date="2024-02" db="EMBL/GenBank/DDBJ databases">
        <title>Tomenella chthoni gen. nov. sp. nov., a member of the family Jonesiaceae isolated from bat guano.</title>
        <authorList>
            <person name="Miller S.L."/>
            <person name="King J."/>
            <person name="Sankaranarayanan K."/>
            <person name="Lawson P.A."/>
        </authorList>
    </citation>
    <scope>NUCLEOTIDE SEQUENCE</scope>
    <source>
        <strain evidence="3">BS-20</strain>
    </source>
</reference>
<feature type="transmembrane region" description="Helical" evidence="2">
    <location>
        <begin position="48"/>
        <end position="67"/>
    </location>
</feature>
<dbReference type="EMBL" id="CP146203">
    <property type="protein sequence ID" value="XBH22597.1"/>
    <property type="molecule type" value="Genomic_DNA"/>
</dbReference>
<dbReference type="AlphaFoldDB" id="A0AAU7DWR4"/>
<name>A0AAU7DWR4_9MICO</name>
<sequence length="227" mass="24935">MARNTPKALGCLMVPLHISSLVMPLMAGLLMVSWAFDPSDTALVSRAGFMAGFAAAWIAICMVLDSTRPDGRTSSGPRTVEYLNLVPSSVGLVIAILAILEGQADSPIWVFGLLSNIIVALTSFKFYQNHEGFEAGQRLYRRQVQFAIEALDAQRQLEIRTDLNSALTVLEQRGLITADIATTYRYLPLGLLGHTAFPKPPPEVARRRRTAEQRRTAKPHGTNESKE</sequence>
<evidence type="ECO:0000256" key="2">
    <source>
        <dbReference type="SAM" id="Phobius"/>
    </source>
</evidence>
<feature type="compositionally biased region" description="Basic and acidic residues" evidence="1">
    <location>
        <begin position="210"/>
        <end position="227"/>
    </location>
</feature>
<feature type="transmembrane region" description="Helical" evidence="2">
    <location>
        <begin position="12"/>
        <end position="36"/>
    </location>
</feature>
<organism evidence="3">
    <name type="scientific">Jonesiaceae bacterium BS-20</name>
    <dbReference type="NCBI Taxonomy" id="3120821"/>
    <lineage>
        <taxon>Bacteria</taxon>
        <taxon>Bacillati</taxon>
        <taxon>Actinomycetota</taxon>
        <taxon>Actinomycetes</taxon>
        <taxon>Micrococcales</taxon>
        <taxon>Jonesiaceae</taxon>
    </lineage>
</organism>
<keyword evidence="2" id="KW-0472">Membrane</keyword>